<dbReference type="SUPFAM" id="SSF51556">
    <property type="entry name" value="Metallo-dependent hydrolases"/>
    <property type="match status" value="1"/>
</dbReference>
<dbReference type="EMBL" id="BNAI01000002">
    <property type="protein sequence ID" value="GHF12522.1"/>
    <property type="molecule type" value="Genomic_DNA"/>
</dbReference>
<name>A0A8J3GPR7_9MICO</name>
<reference evidence="1" key="1">
    <citation type="journal article" date="2014" name="Int. J. Syst. Evol. Microbiol.">
        <title>Complete genome sequence of Corynebacterium casei LMG S-19264T (=DSM 44701T), isolated from a smear-ripened cheese.</title>
        <authorList>
            <consortium name="US DOE Joint Genome Institute (JGI-PGF)"/>
            <person name="Walter F."/>
            <person name="Albersmeier A."/>
            <person name="Kalinowski J."/>
            <person name="Ruckert C."/>
        </authorList>
    </citation>
    <scope>NUCLEOTIDE SEQUENCE</scope>
    <source>
        <strain evidence="1">CGMCC 1.16548</strain>
    </source>
</reference>
<proteinExistence type="predicted"/>
<evidence type="ECO:0000313" key="2">
    <source>
        <dbReference type="Proteomes" id="UP000617531"/>
    </source>
</evidence>
<accession>A0A8J3GPR7</accession>
<dbReference type="RefSeq" id="WP_191282544.1">
    <property type="nucleotide sequence ID" value="NZ_BNAI01000002.1"/>
</dbReference>
<gene>
    <name evidence="1" type="ORF">GCM10011600_11620</name>
</gene>
<dbReference type="Gene3D" id="3.20.20.140">
    <property type="entry name" value="Metal-dependent hydrolases"/>
    <property type="match status" value="1"/>
</dbReference>
<dbReference type="Proteomes" id="UP000617531">
    <property type="component" value="Unassembled WGS sequence"/>
</dbReference>
<dbReference type="PANTHER" id="PTHR46124:SF2">
    <property type="entry name" value="D-AMINOACYL-TRNA DEACYLASE"/>
    <property type="match status" value="1"/>
</dbReference>
<dbReference type="InterPro" id="IPR032466">
    <property type="entry name" value="Metal_Hydrolase"/>
</dbReference>
<keyword evidence="1" id="KW-0378">Hydrolase</keyword>
<keyword evidence="2" id="KW-1185">Reference proteome</keyword>
<evidence type="ECO:0000313" key="1">
    <source>
        <dbReference type="EMBL" id="GHF12522.1"/>
    </source>
</evidence>
<reference evidence="1" key="2">
    <citation type="submission" date="2020-09" db="EMBL/GenBank/DDBJ databases">
        <authorList>
            <person name="Sun Q."/>
            <person name="Zhou Y."/>
        </authorList>
    </citation>
    <scope>NUCLEOTIDE SEQUENCE</scope>
    <source>
        <strain evidence="1">CGMCC 1.16548</strain>
    </source>
</reference>
<dbReference type="PANTHER" id="PTHR46124">
    <property type="entry name" value="D-AMINOACYL-TRNA DEACYLASE"/>
    <property type="match status" value="1"/>
</dbReference>
<dbReference type="Pfam" id="PF01026">
    <property type="entry name" value="TatD_DNase"/>
    <property type="match status" value="1"/>
</dbReference>
<organism evidence="1 2">
    <name type="scientific">Pseudolysinimonas yzui</name>
    <dbReference type="NCBI Taxonomy" id="2708254"/>
    <lineage>
        <taxon>Bacteria</taxon>
        <taxon>Bacillati</taxon>
        <taxon>Actinomycetota</taxon>
        <taxon>Actinomycetes</taxon>
        <taxon>Micrococcales</taxon>
        <taxon>Microbacteriaceae</taxon>
        <taxon>Pseudolysinimonas</taxon>
    </lineage>
</organism>
<comment type="caution">
    <text evidence="1">The sequence shown here is derived from an EMBL/GenBank/DDBJ whole genome shotgun (WGS) entry which is preliminary data.</text>
</comment>
<protein>
    <submittedName>
        <fullName evidence="1">TatD family hydrolase</fullName>
    </submittedName>
</protein>
<dbReference type="GO" id="GO:0016788">
    <property type="term" value="F:hydrolase activity, acting on ester bonds"/>
    <property type="evidence" value="ECO:0007669"/>
    <property type="project" value="InterPro"/>
</dbReference>
<sequence>MRDLPPLDCHAHISPEIDPRTLEGLGAVTLIATRSVQEFQSVAGRSDLVSVWGVGCHPSLVRTQAAFDAKAFQKAMELTPFVAEVGLDGGSRVPLEKQQQTLRAVLGLLEATPRIVSVHSHKATGEVLALLAASKGADGLVLHWWRGDEEQTARAIALGCYFSINFSMIRLTDGWRSIPLDRVLVETDHPAGDRFSVKPRQPGRVQPVEAALAAHHNLAARDIRLRIWANFARMVRDTNVFELMPVPIRRMVEAAAPGTN</sequence>
<dbReference type="AlphaFoldDB" id="A0A8J3GPR7"/>
<dbReference type="InterPro" id="IPR001130">
    <property type="entry name" value="TatD-like"/>
</dbReference>